<dbReference type="NCBIfam" id="TIGR01784">
    <property type="entry name" value="T_den_put_tspse"/>
    <property type="match status" value="1"/>
</dbReference>
<gene>
    <name evidence="1" type="ORF">H5S41_10420</name>
</gene>
<name>A0A839H1G4_9LACO</name>
<dbReference type="EMBL" id="JACIVD010000073">
    <property type="protein sequence ID" value="MBB1124363.1"/>
    <property type="molecule type" value="Genomic_DNA"/>
</dbReference>
<dbReference type="AlphaFoldDB" id="A0A839H1G4"/>
<accession>A0A839H1G4</accession>
<proteinExistence type="predicted"/>
<organism evidence="1 2">
    <name type="scientific">Limosilactobacillus albertensis</name>
    <dbReference type="NCBI Taxonomy" id="2759752"/>
    <lineage>
        <taxon>Bacteria</taxon>
        <taxon>Bacillati</taxon>
        <taxon>Bacillota</taxon>
        <taxon>Bacilli</taxon>
        <taxon>Lactobacillales</taxon>
        <taxon>Lactobacillaceae</taxon>
        <taxon>Limosilactobacillus</taxon>
    </lineage>
</organism>
<dbReference type="InterPro" id="IPR010106">
    <property type="entry name" value="RpnA"/>
</dbReference>
<dbReference type="RefSeq" id="WP_182603263.1">
    <property type="nucleotide sequence ID" value="NZ_JACIVD010000073.1"/>
</dbReference>
<protein>
    <submittedName>
        <fullName evidence="1">Rpn family recombination-promoting nuclease/putative transposase</fullName>
    </submittedName>
</protein>
<dbReference type="Proteomes" id="UP000547628">
    <property type="component" value="Unassembled WGS sequence"/>
</dbReference>
<reference evidence="1 2" key="1">
    <citation type="submission" date="2020-07" db="EMBL/GenBank/DDBJ databases">
        <title>Description of Limosilactobacillus balticus sp. nov., Limosilactobacillus agrestis sp. nov., Limosilactobacillus albertensis sp. nov., Limosilactobacillus rudii sp. nov., Limosilactobacillus fastidiosus sp. nov., five novel Limosilactobacillus species isolated from the vertebrate gastrointestinal tract, and proposal of 6 subspecies of Limosilactobacillus reuteri adapted to the gastrointestinal tract of specific vertebrate hosts.</title>
        <authorList>
            <person name="Li F."/>
            <person name="Cheng C."/>
            <person name="Zheng J."/>
            <person name="Quevedo R.M."/>
            <person name="Li J."/>
            <person name="Roos S."/>
            <person name="Gaenzle M.G."/>
            <person name="Walter J."/>
        </authorList>
    </citation>
    <scope>NUCLEOTIDE SEQUENCE [LARGE SCALE GENOMIC DNA]</scope>
    <source>
        <strain evidence="1 2">Lr3000</strain>
    </source>
</reference>
<dbReference type="Pfam" id="PF12784">
    <property type="entry name" value="PDDEXK_2"/>
    <property type="match status" value="1"/>
</dbReference>
<sequence>MNKNLSREQQIALIYDRWQKMTITSDPMFGLVMQNKKICLELINRALPNLKAKEIVQLETQKDVNSVNSHRVRFDVYVRDSQNNIVVIEMQVNDQKNLPARLRYYQEQIDHGLLHPGEDYSILNQYPTYIIMFCNFDYFGRGWARYEFELTCTKDQHLKFNDKRTVVVLNALAKEFDKDDQAIKSFLALMRNKSNNNSRFIAQIQNEIKQIKDDPERRNGFMKYEINLMDAKREGREEGIREGLKEGQRAAKSDGIKALISTLQELNIEPVVIKQKVSEKYHLTEQEVEKFFKQR</sequence>
<comment type="caution">
    <text evidence="1">The sequence shown here is derived from an EMBL/GenBank/DDBJ whole genome shotgun (WGS) entry which is preliminary data.</text>
</comment>
<evidence type="ECO:0000313" key="1">
    <source>
        <dbReference type="EMBL" id="MBB1124363.1"/>
    </source>
</evidence>
<evidence type="ECO:0000313" key="2">
    <source>
        <dbReference type="Proteomes" id="UP000547628"/>
    </source>
</evidence>